<reference evidence="2" key="3">
    <citation type="submission" date="2025-09" db="UniProtKB">
        <authorList>
            <consortium name="Ensembl"/>
        </authorList>
    </citation>
    <scope>IDENTIFICATION</scope>
</reference>
<dbReference type="Ensembl" id="ENSAOCT00000055367.1">
    <property type="protein sequence ID" value="ENSAOCP00000069991.1"/>
    <property type="gene ID" value="ENSAOCG00000032691.1"/>
</dbReference>
<reference evidence="2" key="2">
    <citation type="submission" date="2025-08" db="UniProtKB">
        <authorList>
            <consortium name="Ensembl"/>
        </authorList>
    </citation>
    <scope>IDENTIFICATION</scope>
</reference>
<evidence type="ECO:0000256" key="1">
    <source>
        <dbReference type="SAM" id="SignalP"/>
    </source>
</evidence>
<reference evidence="2 3" key="1">
    <citation type="submission" date="2022-01" db="EMBL/GenBank/DDBJ databases">
        <title>A chromosome-scale genome assembly of the false clownfish, Amphiprion ocellaris.</title>
        <authorList>
            <person name="Ryu T."/>
        </authorList>
    </citation>
    <scope>NUCLEOTIDE SEQUENCE [LARGE SCALE GENOMIC DNA]</scope>
</reference>
<dbReference type="Proteomes" id="UP001501940">
    <property type="component" value="Chromosome 19"/>
</dbReference>
<evidence type="ECO:0000313" key="3">
    <source>
        <dbReference type="Proteomes" id="UP001501940"/>
    </source>
</evidence>
<keyword evidence="1" id="KW-0732">Signal</keyword>
<evidence type="ECO:0000313" key="2">
    <source>
        <dbReference type="Ensembl" id="ENSAOCP00000069991.1"/>
    </source>
</evidence>
<name>A0AAQ5ZZP1_AMPOC</name>
<accession>A0AAQ5ZZP1</accession>
<evidence type="ECO:0008006" key="4">
    <source>
        <dbReference type="Google" id="ProtNLM"/>
    </source>
</evidence>
<organism evidence="2 3">
    <name type="scientific">Amphiprion ocellaris</name>
    <name type="common">Clown anemonefish</name>
    <dbReference type="NCBI Taxonomy" id="80972"/>
    <lineage>
        <taxon>Eukaryota</taxon>
        <taxon>Metazoa</taxon>
        <taxon>Chordata</taxon>
        <taxon>Craniata</taxon>
        <taxon>Vertebrata</taxon>
        <taxon>Euteleostomi</taxon>
        <taxon>Actinopterygii</taxon>
        <taxon>Neopterygii</taxon>
        <taxon>Teleostei</taxon>
        <taxon>Neoteleostei</taxon>
        <taxon>Acanthomorphata</taxon>
        <taxon>Ovalentaria</taxon>
        <taxon>Pomacentridae</taxon>
        <taxon>Amphiprion</taxon>
    </lineage>
</organism>
<protein>
    <recommendedName>
        <fullName evidence="4">Anaphylatoxin-like domain-containing protein</fullName>
    </recommendedName>
</protein>
<keyword evidence="3" id="KW-1185">Reference proteome</keyword>
<dbReference type="AlphaFoldDB" id="A0AAQ5ZZP1"/>
<sequence length="105" mass="11891">MISLAFFSSLYLTSFVLKCNTGEKQDEKPAADQPSCEAPLYSMRQICLMDDKRETHAISGVKNEQLMACCSEKQKMLCQNAYMALYCIHLPLSECLGKYVACCWE</sequence>
<feature type="chain" id="PRO_5045860777" description="Anaphylatoxin-like domain-containing protein" evidence="1">
    <location>
        <begin position="19"/>
        <end position="105"/>
    </location>
</feature>
<feature type="signal peptide" evidence="1">
    <location>
        <begin position="1"/>
        <end position="18"/>
    </location>
</feature>
<proteinExistence type="predicted"/>